<dbReference type="RefSeq" id="WP_160633584.1">
    <property type="nucleotide sequence ID" value="NZ_WWNE01000008.1"/>
</dbReference>
<organism evidence="3 4">
    <name type="scientific">Acidiluteibacter ferrifornacis</name>
    <dbReference type="NCBI Taxonomy" id="2692424"/>
    <lineage>
        <taxon>Bacteria</taxon>
        <taxon>Pseudomonadati</taxon>
        <taxon>Bacteroidota</taxon>
        <taxon>Flavobacteriia</taxon>
        <taxon>Flavobacteriales</taxon>
        <taxon>Cryomorphaceae</taxon>
        <taxon>Acidiluteibacter</taxon>
    </lineage>
</organism>
<dbReference type="InterPro" id="IPR019223">
    <property type="entry name" value="DUF2147"/>
</dbReference>
<gene>
    <name evidence="3" type="ORF">GQN54_10935</name>
</gene>
<proteinExistence type="predicted"/>
<comment type="caution">
    <text evidence="3">The sequence shown here is derived from an EMBL/GenBank/DDBJ whole genome shotgun (WGS) entry which is preliminary data.</text>
</comment>
<evidence type="ECO:0000313" key="3">
    <source>
        <dbReference type="EMBL" id="NBG66629.1"/>
    </source>
</evidence>
<protein>
    <submittedName>
        <fullName evidence="3">DUF2147 domain-containing protein</fullName>
    </submittedName>
</protein>
<evidence type="ECO:0000256" key="1">
    <source>
        <dbReference type="SAM" id="SignalP"/>
    </source>
</evidence>
<dbReference type="EMBL" id="WWNE01000008">
    <property type="protein sequence ID" value="NBG66629.1"/>
    <property type="molecule type" value="Genomic_DNA"/>
</dbReference>
<name>A0A6N9NLA0_9FLAO</name>
<evidence type="ECO:0000313" key="4">
    <source>
        <dbReference type="Proteomes" id="UP000470771"/>
    </source>
</evidence>
<keyword evidence="4" id="KW-1185">Reference proteome</keyword>
<dbReference type="PANTHER" id="PTHR36919">
    <property type="entry name" value="BLR1215 PROTEIN"/>
    <property type="match status" value="1"/>
</dbReference>
<feature type="chain" id="PRO_5026930687" evidence="1">
    <location>
        <begin position="22"/>
        <end position="145"/>
    </location>
</feature>
<keyword evidence="1" id="KW-0732">Signal</keyword>
<dbReference type="AlphaFoldDB" id="A0A6N9NLA0"/>
<sequence>MKIKLIMLTFFASIFAVSAYAQGDIFGKWKTIDDETGKPKSIVEIYKKDGKAYGKIVKLFREPGEDQDPICDKCEDYRKDKKIIGMTIITGMEYDEDDKEWDDGEILDPKKGTIYDCKLWLEDGDLQVRGYIAFFFRTQTWKRVE</sequence>
<dbReference type="Gene3D" id="2.40.128.520">
    <property type="match status" value="1"/>
</dbReference>
<dbReference type="Pfam" id="PF09917">
    <property type="entry name" value="DUF2147"/>
    <property type="match status" value="1"/>
</dbReference>
<evidence type="ECO:0000259" key="2">
    <source>
        <dbReference type="Pfam" id="PF09917"/>
    </source>
</evidence>
<feature type="signal peptide" evidence="1">
    <location>
        <begin position="1"/>
        <end position="21"/>
    </location>
</feature>
<dbReference type="Proteomes" id="UP000470771">
    <property type="component" value="Unassembled WGS sequence"/>
</dbReference>
<dbReference type="PANTHER" id="PTHR36919:SF3">
    <property type="entry name" value="BLL5882 PROTEIN"/>
    <property type="match status" value="1"/>
</dbReference>
<feature type="domain" description="DUF2147" evidence="2">
    <location>
        <begin position="27"/>
        <end position="143"/>
    </location>
</feature>
<accession>A0A6N9NLA0</accession>
<reference evidence="3 4" key="1">
    <citation type="submission" date="2019-12" db="EMBL/GenBank/DDBJ databases">
        <authorList>
            <person name="Zhao J."/>
        </authorList>
    </citation>
    <scope>NUCLEOTIDE SEQUENCE [LARGE SCALE GENOMIC DNA]</scope>
    <source>
        <strain evidence="3 4">S-15</strain>
    </source>
</reference>